<keyword evidence="1" id="KW-0472">Membrane</keyword>
<sequence length="78" mass="9035">MIIFKEKIVYYSRTVVHGPCTDNLSNFAELLLWIALIYMLIAGVLGMQKQGRKSTKTRREAKQLAHTVQETREKLLKI</sequence>
<keyword evidence="3" id="KW-1185">Reference proteome</keyword>
<accession>A0ABN7SF65</accession>
<evidence type="ECO:0000256" key="1">
    <source>
        <dbReference type="SAM" id="Phobius"/>
    </source>
</evidence>
<proteinExistence type="predicted"/>
<gene>
    <name evidence="2" type="ORF">OKIOD_LOCUS5416</name>
</gene>
<organism evidence="2 3">
    <name type="scientific">Oikopleura dioica</name>
    <name type="common">Tunicate</name>
    <dbReference type="NCBI Taxonomy" id="34765"/>
    <lineage>
        <taxon>Eukaryota</taxon>
        <taxon>Metazoa</taxon>
        <taxon>Chordata</taxon>
        <taxon>Tunicata</taxon>
        <taxon>Appendicularia</taxon>
        <taxon>Copelata</taxon>
        <taxon>Oikopleuridae</taxon>
        <taxon>Oikopleura</taxon>
    </lineage>
</organism>
<evidence type="ECO:0000313" key="3">
    <source>
        <dbReference type="Proteomes" id="UP001158576"/>
    </source>
</evidence>
<reference evidence="2 3" key="1">
    <citation type="submission" date="2021-04" db="EMBL/GenBank/DDBJ databases">
        <authorList>
            <person name="Bliznina A."/>
        </authorList>
    </citation>
    <scope>NUCLEOTIDE SEQUENCE [LARGE SCALE GENOMIC DNA]</scope>
</reference>
<name>A0ABN7SF65_OIKDI</name>
<protein>
    <submittedName>
        <fullName evidence="2">Oidioi.mRNA.OKI2018_I69.XSR.g13858.t1.cds</fullName>
    </submittedName>
</protein>
<evidence type="ECO:0000313" key="2">
    <source>
        <dbReference type="EMBL" id="CAG5094778.1"/>
    </source>
</evidence>
<feature type="transmembrane region" description="Helical" evidence="1">
    <location>
        <begin position="30"/>
        <end position="48"/>
    </location>
</feature>
<dbReference type="Proteomes" id="UP001158576">
    <property type="component" value="Chromosome XSR"/>
</dbReference>
<keyword evidence="1" id="KW-1133">Transmembrane helix</keyword>
<dbReference type="EMBL" id="OU015569">
    <property type="protein sequence ID" value="CAG5094778.1"/>
    <property type="molecule type" value="Genomic_DNA"/>
</dbReference>
<keyword evidence="1" id="KW-0812">Transmembrane</keyword>